<name>A0AAV4JNX4_9GAST</name>
<dbReference type="EMBL" id="BMAT01003340">
    <property type="protein sequence ID" value="GFS23814.1"/>
    <property type="molecule type" value="Genomic_DNA"/>
</dbReference>
<gene>
    <name evidence="1" type="ORF">ElyMa_001649200</name>
</gene>
<proteinExistence type="predicted"/>
<organism evidence="1 2">
    <name type="scientific">Elysia marginata</name>
    <dbReference type="NCBI Taxonomy" id="1093978"/>
    <lineage>
        <taxon>Eukaryota</taxon>
        <taxon>Metazoa</taxon>
        <taxon>Spiralia</taxon>
        <taxon>Lophotrochozoa</taxon>
        <taxon>Mollusca</taxon>
        <taxon>Gastropoda</taxon>
        <taxon>Heterobranchia</taxon>
        <taxon>Euthyneura</taxon>
        <taxon>Panpulmonata</taxon>
        <taxon>Sacoglossa</taxon>
        <taxon>Placobranchoidea</taxon>
        <taxon>Plakobranchidae</taxon>
        <taxon>Elysia</taxon>
    </lineage>
</organism>
<dbReference type="AlphaFoldDB" id="A0AAV4JNX4"/>
<keyword evidence="2" id="KW-1185">Reference proteome</keyword>
<reference evidence="1 2" key="1">
    <citation type="journal article" date="2021" name="Elife">
        <title>Chloroplast acquisition without the gene transfer in kleptoplastic sea slugs, Plakobranchus ocellatus.</title>
        <authorList>
            <person name="Maeda T."/>
            <person name="Takahashi S."/>
            <person name="Yoshida T."/>
            <person name="Shimamura S."/>
            <person name="Takaki Y."/>
            <person name="Nagai Y."/>
            <person name="Toyoda A."/>
            <person name="Suzuki Y."/>
            <person name="Arimoto A."/>
            <person name="Ishii H."/>
            <person name="Satoh N."/>
            <person name="Nishiyama T."/>
            <person name="Hasebe M."/>
            <person name="Maruyama T."/>
            <person name="Minagawa J."/>
            <person name="Obokata J."/>
            <person name="Shigenobu S."/>
        </authorList>
    </citation>
    <scope>NUCLEOTIDE SEQUENCE [LARGE SCALE GENOMIC DNA]</scope>
</reference>
<comment type="caution">
    <text evidence="1">The sequence shown here is derived from an EMBL/GenBank/DDBJ whole genome shotgun (WGS) entry which is preliminary data.</text>
</comment>
<evidence type="ECO:0000313" key="2">
    <source>
        <dbReference type="Proteomes" id="UP000762676"/>
    </source>
</evidence>
<protein>
    <submittedName>
        <fullName evidence="1">Uncharacterized protein</fullName>
    </submittedName>
</protein>
<sequence length="89" mass="10281">MALIKQLTPVEEARRMCRSSEVYAVIRNIRVNIRKRAARVSSIFHRYQPLRGPTRTPRSRPGRAVSVSRAVSAENRCVIFWQESAAWLD</sequence>
<dbReference type="Proteomes" id="UP000762676">
    <property type="component" value="Unassembled WGS sequence"/>
</dbReference>
<evidence type="ECO:0000313" key="1">
    <source>
        <dbReference type="EMBL" id="GFS23814.1"/>
    </source>
</evidence>
<accession>A0AAV4JNX4</accession>